<dbReference type="EMDB" id="EMD-41592"/>
<dbReference type="InterPro" id="IPR047817">
    <property type="entry name" value="ABC2_TM_bact-type"/>
</dbReference>
<keyword evidence="7 9" id="KW-1133">Transmembrane helix</keyword>
<reference evidence="11 12" key="1">
    <citation type="submission" date="2018-02" db="EMBL/GenBank/DDBJ databases">
        <title>Reclassifiation of [Polyangium] brachysporum DSM 7029 as Guopingzhaonella breviflexa gen. nov., sp. nov., a member of the family Comamonadaceae.</title>
        <authorList>
            <person name="Tang B."/>
        </authorList>
    </citation>
    <scope>NUCLEOTIDE SEQUENCE [LARGE SCALE GENOMIC DNA]</scope>
    <source>
        <strain evidence="11 12">DSM 15344</strain>
    </source>
</reference>
<dbReference type="PIRSF" id="PIRSF006648">
    <property type="entry name" value="DrrB"/>
    <property type="match status" value="1"/>
</dbReference>
<feature type="transmembrane region" description="Helical" evidence="9">
    <location>
        <begin position="240"/>
        <end position="258"/>
    </location>
</feature>
<accession>A0A2S5T447</accession>
<keyword evidence="4 9" id="KW-1003">Cell membrane</keyword>
<dbReference type="PDB" id="8TT3">
    <property type="method" value="EM"/>
    <property type="resolution" value="3.40 A"/>
    <property type="chains" value="C/D=2-269"/>
</dbReference>
<comment type="subcellular location">
    <subcellularLocation>
        <location evidence="1 9">Cell inner membrane</location>
        <topology evidence="1 9">Multi-pass membrane protein</topology>
    </subcellularLocation>
</comment>
<evidence type="ECO:0000256" key="3">
    <source>
        <dbReference type="ARBA" id="ARBA00022448"/>
    </source>
</evidence>
<dbReference type="PDB" id="8TSH">
    <property type="method" value="EM"/>
    <property type="resolution" value="3.10 A"/>
    <property type="chains" value="C/D=2-269"/>
</dbReference>
<evidence type="ECO:0000259" key="10">
    <source>
        <dbReference type="PROSITE" id="PS51012"/>
    </source>
</evidence>
<keyword evidence="12" id="KW-1185">Reference proteome</keyword>
<feature type="transmembrane region" description="Helical" evidence="9">
    <location>
        <begin position="115"/>
        <end position="140"/>
    </location>
</feature>
<evidence type="ECO:0000256" key="1">
    <source>
        <dbReference type="ARBA" id="ARBA00004429"/>
    </source>
</evidence>
<dbReference type="GO" id="GO:0043190">
    <property type="term" value="C:ATP-binding cassette (ABC) transporter complex"/>
    <property type="evidence" value="ECO:0007669"/>
    <property type="project" value="InterPro"/>
</dbReference>
<dbReference type="EMDB" id="EMD-41601"/>
<evidence type="ECO:0000256" key="4">
    <source>
        <dbReference type="ARBA" id="ARBA00022475"/>
    </source>
</evidence>
<keyword evidence="6 9" id="KW-0812">Transmembrane</keyword>
<dbReference type="Proteomes" id="UP000239406">
    <property type="component" value="Unassembled WGS sequence"/>
</dbReference>
<dbReference type="InterPro" id="IPR000412">
    <property type="entry name" value="ABC_2_transport"/>
</dbReference>
<dbReference type="PROSITE" id="PS51012">
    <property type="entry name" value="ABC_TM2"/>
    <property type="match status" value="1"/>
</dbReference>
<dbReference type="InterPro" id="IPR013525">
    <property type="entry name" value="ABC2_TM"/>
</dbReference>
<evidence type="ECO:0000256" key="5">
    <source>
        <dbReference type="ARBA" id="ARBA00022519"/>
    </source>
</evidence>
<keyword evidence="13 14" id="KW-0002">3D-structure</keyword>
<keyword evidence="5" id="KW-0997">Cell inner membrane</keyword>
<comment type="similarity">
    <text evidence="2 9">Belongs to the ABC-2 integral membrane protein family.</text>
</comment>
<reference evidence="13 14" key="2">
    <citation type="journal article" date="2024" name="Nature">
        <title>Molecular insights into capsular polysaccharide secretion.</title>
        <authorList>
            <person name="Kuklewicz J."/>
            <person name="Zimmer J."/>
        </authorList>
    </citation>
    <scope>STRUCTURE BY ELECTRON MICROSCOPY (3.10 ANGSTROMS) OF 2-269</scope>
</reference>
<dbReference type="SMR" id="A0A2S5T447"/>
<dbReference type="GO" id="GO:0140359">
    <property type="term" value="F:ABC-type transporter activity"/>
    <property type="evidence" value="ECO:0007669"/>
    <property type="project" value="InterPro"/>
</dbReference>
<dbReference type="EMDB" id="EMD-41593"/>
<evidence type="ECO:0000256" key="6">
    <source>
        <dbReference type="ARBA" id="ARBA00022692"/>
    </source>
</evidence>
<dbReference type="GO" id="GO:0015920">
    <property type="term" value="P:lipopolysaccharide transport"/>
    <property type="evidence" value="ECO:0007669"/>
    <property type="project" value="TreeGrafter"/>
</dbReference>
<sequence length="269" mass="30221">MAVSERSPRVKRSPWQIQQAVLFALFLRELKTRLGGRWLGVFWVLLEPVAHIAVMTTLFSLAHRAAMPSIEYPVFLITGLIPFFMFRGLVTRLMEAIDSNRGLFAYRQVKPIDTVIARAMLEISLQSIVYLIALGTLGWLGFHFLPVRALELAGVSAVLIMLGASLGLFFAVVTNEIPQARAIVRISLLPLYFVSGVIFPVHTIPPQYLPLLQLNPVLHLIELSRASFFPQYRVLQGINLAYPAGFALLSLFLALMLYRLRRHQLASVV</sequence>
<keyword evidence="8 9" id="KW-0472">Membrane</keyword>
<dbReference type="EMDB" id="EMD-41626"/>
<dbReference type="EMDB" id="EMD-41602"/>
<dbReference type="PDB" id="8TSL">
    <property type="method" value="EM"/>
    <property type="resolution" value="3.40 A"/>
    <property type="chains" value="C/D=1-269"/>
</dbReference>
<dbReference type="PANTHER" id="PTHR30413">
    <property type="entry name" value="INNER MEMBRANE TRANSPORT PERMEASE"/>
    <property type="match status" value="1"/>
</dbReference>
<evidence type="ECO:0000313" key="12">
    <source>
        <dbReference type="Proteomes" id="UP000239406"/>
    </source>
</evidence>
<evidence type="ECO:0007829" key="14">
    <source>
        <dbReference type="PDB" id="8TSI"/>
    </source>
</evidence>
<feature type="transmembrane region" description="Helical" evidence="9">
    <location>
        <begin position="38"/>
        <end position="62"/>
    </location>
</feature>
<evidence type="ECO:0000256" key="9">
    <source>
        <dbReference type="RuleBase" id="RU361157"/>
    </source>
</evidence>
<dbReference type="PANTHER" id="PTHR30413:SF8">
    <property type="entry name" value="TRANSPORT PERMEASE PROTEIN"/>
    <property type="match status" value="1"/>
</dbReference>
<dbReference type="PDB" id="8TSI">
    <property type="method" value="EM"/>
    <property type="resolution" value="4.40 A"/>
    <property type="chains" value="C/D=2-269"/>
</dbReference>
<dbReference type="EMDB" id="EMD-41595"/>
<organism evidence="11 12">
    <name type="scientific">Caldimonas thermodepolymerans</name>
    <dbReference type="NCBI Taxonomy" id="215580"/>
    <lineage>
        <taxon>Bacteria</taxon>
        <taxon>Pseudomonadati</taxon>
        <taxon>Pseudomonadota</taxon>
        <taxon>Betaproteobacteria</taxon>
        <taxon>Burkholderiales</taxon>
        <taxon>Sphaerotilaceae</taxon>
        <taxon>Caldimonas</taxon>
    </lineage>
</organism>
<proteinExistence type="evidence at protein level"/>
<dbReference type="EMBL" id="PSNY01000010">
    <property type="protein sequence ID" value="PPE69726.1"/>
    <property type="molecule type" value="Genomic_DNA"/>
</dbReference>
<evidence type="ECO:0007829" key="13">
    <source>
        <dbReference type="PDB" id="8TSH"/>
    </source>
</evidence>
<keyword evidence="3 9" id="KW-0813">Transport</keyword>
<feature type="transmembrane region" description="Helical" evidence="9">
    <location>
        <begin position="74"/>
        <end position="94"/>
    </location>
</feature>
<dbReference type="PDB" id="8TSW">
    <property type="method" value="EM"/>
    <property type="resolution" value="3.10 A"/>
    <property type="chains" value="C/D=2-269"/>
</dbReference>
<gene>
    <name evidence="11" type="ORF">C1702_11075</name>
</gene>
<dbReference type="Pfam" id="PF01061">
    <property type="entry name" value="ABC2_membrane"/>
    <property type="match status" value="1"/>
</dbReference>
<feature type="domain" description="ABC transmembrane type-2" evidence="10">
    <location>
        <begin position="39"/>
        <end position="261"/>
    </location>
</feature>
<comment type="caution">
    <text evidence="11">The sequence shown here is derived from an EMBL/GenBank/DDBJ whole genome shotgun (WGS) entry which is preliminary data.</text>
</comment>
<protein>
    <recommendedName>
        <fullName evidence="9">Transport permease protein</fullName>
    </recommendedName>
</protein>
<feature type="transmembrane region" description="Helical" evidence="9">
    <location>
        <begin position="152"/>
        <end position="174"/>
    </location>
</feature>
<evidence type="ECO:0000256" key="2">
    <source>
        <dbReference type="ARBA" id="ARBA00007783"/>
    </source>
</evidence>
<evidence type="ECO:0000256" key="8">
    <source>
        <dbReference type="ARBA" id="ARBA00023136"/>
    </source>
</evidence>
<dbReference type="PDB" id="8TUN">
    <property type="method" value="EM"/>
    <property type="resolution" value="3.40 A"/>
    <property type="chains" value="C/D=2-269"/>
</dbReference>
<dbReference type="AlphaFoldDB" id="A0A2S5T447"/>
<feature type="transmembrane region" description="Helical" evidence="9">
    <location>
        <begin position="186"/>
        <end position="204"/>
    </location>
</feature>
<evidence type="ECO:0000313" key="11">
    <source>
        <dbReference type="EMBL" id="PPE69726.1"/>
    </source>
</evidence>
<evidence type="ECO:0000256" key="7">
    <source>
        <dbReference type="ARBA" id="ARBA00022989"/>
    </source>
</evidence>
<dbReference type="PRINTS" id="PR00164">
    <property type="entry name" value="ABC2TRNSPORT"/>
</dbReference>
<name>A0A2S5T447_9BURK</name>